<evidence type="ECO:0000313" key="5">
    <source>
        <dbReference type="EMBL" id="KDR18928.1"/>
    </source>
</evidence>
<dbReference type="eggNOG" id="ENOG502QR70">
    <property type="taxonomic scope" value="Eukaryota"/>
</dbReference>
<dbReference type="Pfam" id="PF09398">
    <property type="entry name" value="FOP_dimer"/>
    <property type="match status" value="1"/>
</dbReference>
<dbReference type="AlphaFoldDB" id="A0A067RFI6"/>
<evidence type="ECO:0000313" key="6">
    <source>
        <dbReference type="Proteomes" id="UP000027135"/>
    </source>
</evidence>
<feature type="compositionally biased region" description="Polar residues" evidence="3">
    <location>
        <begin position="265"/>
        <end position="292"/>
    </location>
</feature>
<feature type="region of interest" description="Disordered" evidence="3">
    <location>
        <begin position="378"/>
        <end position="409"/>
    </location>
</feature>
<protein>
    <submittedName>
        <fullName evidence="5">FGFR1 oncogene partner</fullName>
    </submittedName>
</protein>
<accession>A0A067RFI6</accession>
<sequence length="446" mass="48183">MSEEETELRDLVAQTLENNGVLSKIRAELRASVFLALEEQESLTDTPQFTNKPLRTFLSTDEGSLVACLVREFLEFFQLDFTLSVFDPETAQGKYYNYGGRSKLINDLQIQNLNGKKGPLLVQLLHIALSQNVDYSGVKQEGTEPNIGMNISSALGNQIAHSGALLDSNTPNSAIGERTSAQRNVGLSQSEVTTTKASSSNVSAETKSITFTAETSKLSTDIYKVLRLKDIPLPAVLEQMSPRSTSVSDSEHANHSSKNASKSKTVSSETTPHNSPTLEQSLTQSKPETQAAPNSDSIQKSSSKSDSKKNKPQQINKSNVECITRAGTTTLSSLSNLPPLFGVNLPMKQTTGSLPGISHSKDMHKIKSMIDLGLESQDNYDEDFNSSASVSAKDDPANQATDTEIEEELGSGVEDILSSNSVLDDMTADATLSNLTGVADYMEDVM</sequence>
<keyword evidence="1" id="KW-0963">Cytoplasm</keyword>
<dbReference type="Proteomes" id="UP000027135">
    <property type="component" value="Unassembled WGS sequence"/>
</dbReference>
<feature type="region of interest" description="Disordered" evidence="3">
    <location>
        <begin position="241"/>
        <end position="321"/>
    </location>
</feature>
<dbReference type="OMA" id="HIETCNT"/>
<dbReference type="InterPro" id="IPR018993">
    <property type="entry name" value="FOP_dimerisation-dom_N"/>
</dbReference>
<dbReference type="PANTHER" id="PTHR15431">
    <property type="entry name" value="FGFR1 ONCOGENE PARTNER/LISH DOMAIN-CONTAINING PROTEIN"/>
    <property type="match status" value="1"/>
</dbReference>
<feature type="domain" description="FGFR1 oncogene partner (FOP) N-terminal dimerisation" evidence="4">
    <location>
        <begin position="49"/>
        <end position="125"/>
    </location>
</feature>
<evidence type="ECO:0000256" key="2">
    <source>
        <dbReference type="ARBA" id="ARBA00023212"/>
    </source>
</evidence>
<feature type="region of interest" description="Disordered" evidence="3">
    <location>
        <begin position="181"/>
        <end position="207"/>
    </location>
</feature>
<keyword evidence="2" id="KW-0206">Cytoskeleton</keyword>
<name>A0A067RFI6_ZOONE</name>
<reference evidence="5 6" key="1">
    <citation type="journal article" date="2014" name="Nat. Commun.">
        <title>Molecular traces of alternative social organization in a termite genome.</title>
        <authorList>
            <person name="Terrapon N."/>
            <person name="Li C."/>
            <person name="Robertson H.M."/>
            <person name="Ji L."/>
            <person name="Meng X."/>
            <person name="Booth W."/>
            <person name="Chen Z."/>
            <person name="Childers C.P."/>
            <person name="Glastad K.M."/>
            <person name="Gokhale K."/>
            <person name="Gowin J."/>
            <person name="Gronenberg W."/>
            <person name="Hermansen R.A."/>
            <person name="Hu H."/>
            <person name="Hunt B.G."/>
            <person name="Huylmans A.K."/>
            <person name="Khalil S.M."/>
            <person name="Mitchell R.D."/>
            <person name="Munoz-Torres M.C."/>
            <person name="Mustard J.A."/>
            <person name="Pan H."/>
            <person name="Reese J.T."/>
            <person name="Scharf M.E."/>
            <person name="Sun F."/>
            <person name="Vogel H."/>
            <person name="Xiao J."/>
            <person name="Yang W."/>
            <person name="Yang Z."/>
            <person name="Yang Z."/>
            <person name="Zhou J."/>
            <person name="Zhu J."/>
            <person name="Brent C.S."/>
            <person name="Elsik C.G."/>
            <person name="Goodisman M.A."/>
            <person name="Liberles D.A."/>
            <person name="Roe R.M."/>
            <person name="Vargo E.L."/>
            <person name="Vilcinskas A."/>
            <person name="Wang J."/>
            <person name="Bornberg-Bauer E."/>
            <person name="Korb J."/>
            <person name="Zhang G."/>
            <person name="Liebig J."/>
        </authorList>
    </citation>
    <scope>NUCLEOTIDE SEQUENCE [LARGE SCALE GENOMIC DNA]</scope>
    <source>
        <tissue evidence="5">Whole organism</tissue>
    </source>
</reference>
<dbReference type="PANTHER" id="PTHR15431:SF9">
    <property type="entry name" value="CENTROSOMAL PROTEIN 43"/>
    <property type="match status" value="1"/>
</dbReference>
<organism evidence="5 6">
    <name type="scientific">Zootermopsis nevadensis</name>
    <name type="common">Dampwood termite</name>
    <dbReference type="NCBI Taxonomy" id="136037"/>
    <lineage>
        <taxon>Eukaryota</taxon>
        <taxon>Metazoa</taxon>
        <taxon>Ecdysozoa</taxon>
        <taxon>Arthropoda</taxon>
        <taxon>Hexapoda</taxon>
        <taxon>Insecta</taxon>
        <taxon>Pterygota</taxon>
        <taxon>Neoptera</taxon>
        <taxon>Polyneoptera</taxon>
        <taxon>Dictyoptera</taxon>
        <taxon>Blattodea</taxon>
        <taxon>Blattoidea</taxon>
        <taxon>Termitoidae</taxon>
        <taxon>Termopsidae</taxon>
        <taxon>Zootermopsis</taxon>
    </lineage>
</organism>
<evidence type="ECO:0000259" key="4">
    <source>
        <dbReference type="Pfam" id="PF09398"/>
    </source>
</evidence>
<dbReference type="GO" id="GO:0005813">
    <property type="term" value="C:centrosome"/>
    <property type="evidence" value="ECO:0007669"/>
    <property type="project" value="TreeGrafter"/>
</dbReference>
<dbReference type="OrthoDB" id="2160638at2759"/>
<gene>
    <name evidence="5" type="ORF">L798_06666</name>
</gene>
<proteinExistence type="predicted"/>
<feature type="compositionally biased region" description="Low complexity" evidence="3">
    <location>
        <begin position="293"/>
        <end position="302"/>
    </location>
</feature>
<dbReference type="STRING" id="136037.A0A067RFI6"/>
<keyword evidence="6" id="KW-1185">Reference proteome</keyword>
<dbReference type="InParanoid" id="A0A067RFI6"/>
<dbReference type="GO" id="GO:0034453">
    <property type="term" value="P:microtubule anchoring"/>
    <property type="evidence" value="ECO:0007669"/>
    <property type="project" value="InterPro"/>
</dbReference>
<dbReference type="EMBL" id="KK852667">
    <property type="protein sequence ID" value="KDR18928.1"/>
    <property type="molecule type" value="Genomic_DNA"/>
</dbReference>
<evidence type="ECO:0000256" key="3">
    <source>
        <dbReference type="SAM" id="MobiDB-lite"/>
    </source>
</evidence>
<dbReference type="Gene3D" id="1.20.960.40">
    <property type="match status" value="1"/>
</dbReference>
<evidence type="ECO:0000256" key="1">
    <source>
        <dbReference type="ARBA" id="ARBA00022490"/>
    </source>
</evidence>